<evidence type="ECO:0000313" key="4">
    <source>
        <dbReference type="Proteomes" id="UP001153954"/>
    </source>
</evidence>
<name>A0AAU9UV63_EUPED</name>
<comment type="caution">
    <text evidence="3">The sequence shown here is derived from an EMBL/GenBank/DDBJ whole genome shotgun (WGS) entry which is preliminary data.</text>
</comment>
<evidence type="ECO:0000256" key="1">
    <source>
        <dbReference type="ARBA" id="ARBA00005350"/>
    </source>
</evidence>
<dbReference type="AlphaFoldDB" id="A0AAU9UV63"/>
<keyword evidence="2" id="KW-0106">Calcium</keyword>
<dbReference type="PANTHER" id="PTHR23248">
    <property type="entry name" value="PHOSPHOLIPID SCRAMBLASE-RELATED"/>
    <property type="match status" value="1"/>
</dbReference>
<comment type="similarity">
    <text evidence="1 2">Belongs to the phospholipid scramblase family.</text>
</comment>
<gene>
    <name evidence="3" type="ORF">EEDITHA_LOCUS17597</name>
</gene>
<evidence type="ECO:0000313" key="3">
    <source>
        <dbReference type="EMBL" id="CAH2103043.1"/>
    </source>
</evidence>
<dbReference type="EMBL" id="CAKOGL010000025">
    <property type="protein sequence ID" value="CAH2103043.1"/>
    <property type="molecule type" value="Genomic_DNA"/>
</dbReference>
<keyword evidence="4" id="KW-1185">Reference proteome</keyword>
<dbReference type="GO" id="GO:0005886">
    <property type="term" value="C:plasma membrane"/>
    <property type="evidence" value="ECO:0007669"/>
    <property type="project" value="TreeGrafter"/>
</dbReference>
<comment type="function">
    <text evidence="2">May mediate accelerated ATP-independent bidirectional transbilayer migration of phospholipids upon binding calcium ions that results in a loss of phospholipid asymmetry in the plasma membrane.</text>
</comment>
<dbReference type="InterPro" id="IPR005552">
    <property type="entry name" value="Scramblase"/>
</dbReference>
<protein>
    <recommendedName>
        <fullName evidence="2">Phospholipid scramblase</fullName>
    </recommendedName>
</protein>
<organism evidence="3 4">
    <name type="scientific">Euphydryas editha</name>
    <name type="common">Edith's checkerspot</name>
    <dbReference type="NCBI Taxonomy" id="104508"/>
    <lineage>
        <taxon>Eukaryota</taxon>
        <taxon>Metazoa</taxon>
        <taxon>Ecdysozoa</taxon>
        <taxon>Arthropoda</taxon>
        <taxon>Hexapoda</taxon>
        <taxon>Insecta</taxon>
        <taxon>Pterygota</taxon>
        <taxon>Neoptera</taxon>
        <taxon>Endopterygota</taxon>
        <taxon>Lepidoptera</taxon>
        <taxon>Glossata</taxon>
        <taxon>Ditrysia</taxon>
        <taxon>Papilionoidea</taxon>
        <taxon>Nymphalidae</taxon>
        <taxon>Nymphalinae</taxon>
        <taxon>Euphydryas</taxon>
    </lineage>
</organism>
<proteinExistence type="inferred from homology"/>
<dbReference type="SUPFAM" id="SSF54518">
    <property type="entry name" value="Tubby C-terminal domain-like"/>
    <property type="match status" value="1"/>
</dbReference>
<evidence type="ECO:0000256" key="2">
    <source>
        <dbReference type="RuleBase" id="RU363116"/>
    </source>
</evidence>
<sequence>MESKNPLTGIELLKTLDRVLILEKSGSYVNNKYVVLTTEGEVFLYAKEDSGFLNKVLAGKSRSFEIDVFDTNDKEVIKIRRPYTVAEDKMDVSVGGQAAAVVRKEVTFFKPVLTISDANDRLVIRVKGPMSISSECNFELYSKDKQRIGDISKRWCAAARSPGRDRFAVRFPADLDVRYKAAVISTCFLIDFLFYEN</sequence>
<comment type="cofactor">
    <cofactor evidence="2">
        <name>Ca(2+)</name>
        <dbReference type="ChEBI" id="CHEBI:29108"/>
    </cofactor>
</comment>
<dbReference type="Pfam" id="PF03803">
    <property type="entry name" value="Scramblase"/>
    <property type="match status" value="1"/>
</dbReference>
<accession>A0AAU9UV63</accession>
<reference evidence="3" key="1">
    <citation type="submission" date="2022-03" db="EMBL/GenBank/DDBJ databases">
        <authorList>
            <person name="Tunstrom K."/>
        </authorList>
    </citation>
    <scope>NUCLEOTIDE SEQUENCE</scope>
</reference>
<dbReference type="InterPro" id="IPR025659">
    <property type="entry name" value="Tubby-like_C"/>
</dbReference>
<dbReference type="Proteomes" id="UP001153954">
    <property type="component" value="Unassembled WGS sequence"/>
</dbReference>
<keyword evidence="2" id="KW-0449">Lipoprotein</keyword>
<keyword evidence="2" id="KW-0564">Palmitate</keyword>
<dbReference type="PANTHER" id="PTHR23248:SF9">
    <property type="entry name" value="PHOSPHOLIPID SCRAMBLASE"/>
    <property type="match status" value="1"/>
</dbReference>
<dbReference type="GO" id="GO:0017128">
    <property type="term" value="F:phospholipid scramblase activity"/>
    <property type="evidence" value="ECO:0007669"/>
    <property type="project" value="InterPro"/>
</dbReference>